<evidence type="ECO:0000313" key="5">
    <source>
        <dbReference type="Proteomes" id="UP000275267"/>
    </source>
</evidence>
<feature type="transmembrane region" description="Helical" evidence="3">
    <location>
        <begin position="210"/>
        <end position="232"/>
    </location>
</feature>
<dbReference type="EMBL" id="PQIB02000011">
    <property type="protein sequence ID" value="RLM84823.1"/>
    <property type="molecule type" value="Genomic_DNA"/>
</dbReference>
<keyword evidence="1" id="KW-0175">Coiled coil</keyword>
<dbReference type="AlphaFoldDB" id="A0A3L6QM17"/>
<evidence type="ECO:0000256" key="2">
    <source>
        <dbReference type="SAM" id="MobiDB-lite"/>
    </source>
</evidence>
<sequence length="360" mass="39176">MQRAALLRPLVGSPLLPAGPLAARRRRRCRCRFRGGVRVRSATGEGGSGPGGGGGGGVGQGDGAAASWLSSAVGEKVDELLRREENRALLEGVEDAERRVERARAALADIERQEAEARLAREEVRRLEKRRDEIAESQRELLQAREMIDEAQRSLTSSLEEGSFGVVPNGDIDEDSERLESVKAAAVSSIVGVLASLPITFYEVQDLPQLFLQSSVVFISCALFGVTFRYAVRRDLDNIQLKTGAPAAFAFVRGLALLESGRTIELSTDGLISVALDGAKKRLMKHNLNKVHLFGILESKAHSMPKMVGRLSICGAHSRSSTLDCIIDFQAFDLTPLGADGSLKLNAKLLGYIRWLRKFR</sequence>
<feature type="compositionally biased region" description="Gly residues" evidence="2">
    <location>
        <begin position="44"/>
        <end position="62"/>
    </location>
</feature>
<keyword evidence="3" id="KW-0812">Transmembrane</keyword>
<name>A0A3L6QM17_PANMI</name>
<feature type="region of interest" description="Disordered" evidence="2">
    <location>
        <begin position="40"/>
        <end position="63"/>
    </location>
</feature>
<organism evidence="4 5">
    <name type="scientific">Panicum miliaceum</name>
    <name type="common">Proso millet</name>
    <name type="synonym">Broomcorn millet</name>
    <dbReference type="NCBI Taxonomy" id="4540"/>
    <lineage>
        <taxon>Eukaryota</taxon>
        <taxon>Viridiplantae</taxon>
        <taxon>Streptophyta</taxon>
        <taxon>Embryophyta</taxon>
        <taxon>Tracheophyta</taxon>
        <taxon>Spermatophyta</taxon>
        <taxon>Magnoliopsida</taxon>
        <taxon>Liliopsida</taxon>
        <taxon>Poales</taxon>
        <taxon>Poaceae</taxon>
        <taxon>PACMAD clade</taxon>
        <taxon>Panicoideae</taxon>
        <taxon>Panicodae</taxon>
        <taxon>Paniceae</taxon>
        <taxon>Panicinae</taxon>
        <taxon>Panicum</taxon>
        <taxon>Panicum sect. Panicum</taxon>
    </lineage>
</organism>
<dbReference type="Proteomes" id="UP000275267">
    <property type="component" value="Unassembled WGS sequence"/>
</dbReference>
<gene>
    <name evidence="4" type="ORF">C2845_PM04G21270</name>
</gene>
<dbReference type="STRING" id="4540.A0A3L6QM17"/>
<reference evidence="5" key="1">
    <citation type="journal article" date="2019" name="Nat. Commun.">
        <title>The genome of broomcorn millet.</title>
        <authorList>
            <person name="Zou C."/>
            <person name="Miki D."/>
            <person name="Li D."/>
            <person name="Tang Q."/>
            <person name="Xiao L."/>
            <person name="Rajput S."/>
            <person name="Deng P."/>
            <person name="Jia W."/>
            <person name="Huang R."/>
            <person name="Zhang M."/>
            <person name="Sun Y."/>
            <person name="Hu J."/>
            <person name="Fu X."/>
            <person name="Schnable P.S."/>
            <person name="Li F."/>
            <person name="Zhang H."/>
            <person name="Feng B."/>
            <person name="Zhu X."/>
            <person name="Liu R."/>
            <person name="Schnable J.C."/>
            <person name="Zhu J.-K."/>
            <person name="Zhang H."/>
        </authorList>
    </citation>
    <scope>NUCLEOTIDE SEQUENCE [LARGE SCALE GENOMIC DNA]</scope>
</reference>
<feature type="coiled-coil region" evidence="1">
    <location>
        <begin position="86"/>
        <end position="161"/>
    </location>
</feature>
<keyword evidence="3" id="KW-1133">Transmembrane helix</keyword>
<comment type="caution">
    <text evidence="4">The sequence shown here is derived from an EMBL/GenBank/DDBJ whole genome shotgun (WGS) entry which is preliminary data.</text>
</comment>
<keyword evidence="3" id="KW-0472">Membrane</keyword>
<dbReference type="OrthoDB" id="198474at2759"/>
<protein>
    <submittedName>
        <fullName evidence="4">Uncharacterized protein</fullName>
    </submittedName>
</protein>
<dbReference type="PANTHER" id="PTHR36383:SF1">
    <property type="entry name" value="PROTEIN, PUTATIVE-RELATED"/>
    <property type="match status" value="1"/>
</dbReference>
<evidence type="ECO:0000256" key="3">
    <source>
        <dbReference type="SAM" id="Phobius"/>
    </source>
</evidence>
<accession>A0A3L6QM17</accession>
<evidence type="ECO:0000256" key="1">
    <source>
        <dbReference type="SAM" id="Coils"/>
    </source>
</evidence>
<evidence type="ECO:0000313" key="4">
    <source>
        <dbReference type="EMBL" id="RLM84823.1"/>
    </source>
</evidence>
<dbReference type="PANTHER" id="PTHR36383">
    <property type="entry name" value="OS09G0529350 PROTEIN"/>
    <property type="match status" value="1"/>
</dbReference>
<proteinExistence type="predicted"/>
<keyword evidence="5" id="KW-1185">Reference proteome</keyword>